<sequence length="62" mass="6932">GTEFVRHDQTGNHTHAEVHGKDLRPEVVKIAVCIVVGLEPQAFEHSQKTRQTDGDGREQDVK</sequence>
<evidence type="ECO:0000256" key="1">
    <source>
        <dbReference type="SAM" id="MobiDB-lite"/>
    </source>
</evidence>
<accession>A0A699VJJ0</accession>
<evidence type="ECO:0000313" key="2">
    <source>
        <dbReference type="EMBL" id="GFD34483.1"/>
    </source>
</evidence>
<comment type="caution">
    <text evidence="2">The sequence shown here is derived from an EMBL/GenBank/DDBJ whole genome shotgun (WGS) entry which is preliminary data.</text>
</comment>
<organism evidence="2">
    <name type="scientific">Tanacetum cinerariifolium</name>
    <name type="common">Dalmatian daisy</name>
    <name type="synonym">Chrysanthemum cinerariifolium</name>
    <dbReference type="NCBI Taxonomy" id="118510"/>
    <lineage>
        <taxon>Eukaryota</taxon>
        <taxon>Viridiplantae</taxon>
        <taxon>Streptophyta</taxon>
        <taxon>Embryophyta</taxon>
        <taxon>Tracheophyta</taxon>
        <taxon>Spermatophyta</taxon>
        <taxon>Magnoliopsida</taxon>
        <taxon>eudicotyledons</taxon>
        <taxon>Gunneridae</taxon>
        <taxon>Pentapetalae</taxon>
        <taxon>asterids</taxon>
        <taxon>campanulids</taxon>
        <taxon>Asterales</taxon>
        <taxon>Asteraceae</taxon>
        <taxon>Asteroideae</taxon>
        <taxon>Anthemideae</taxon>
        <taxon>Anthemidinae</taxon>
        <taxon>Tanacetum</taxon>
    </lineage>
</organism>
<proteinExistence type="predicted"/>
<dbReference type="AlphaFoldDB" id="A0A699VJJ0"/>
<feature type="region of interest" description="Disordered" evidence="1">
    <location>
        <begin position="1"/>
        <end position="22"/>
    </location>
</feature>
<gene>
    <name evidence="2" type="ORF">Tci_906452</name>
</gene>
<dbReference type="EMBL" id="BKCJ011447269">
    <property type="protein sequence ID" value="GFD34483.1"/>
    <property type="molecule type" value="Genomic_DNA"/>
</dbReference>
<reference evidence="2" key="1">
    <citation type="journal article" date="2019" name="Sci. Rep.">
        <title>Draft genome of Tanacetum cinerariifolium, the natural source of mosquito coil.</title>
        <authorList>
            <person name="Yamashiro T."/>
            <person name="Shiraishi A."/>
            <person name="Satake H."/>
            <person name="Nakayama K."/>
        </authorList>
    </citation>
    <scope>NUCLEOTIDE SEQUENCE</scope>
</reference>
<feature type="region of interest" description="Disordered" evidence="1">
    <location>
        <begin position="42"/>
        <end position="62"/>
    </location>
</feature>
<feature type="compositionally biased region" description="Basic and acidic residues" evidence="1">
    <location>
        <begin position="45"/>
        <end position="62"/>
    </location>
</feature>
<protein>
    <submittedName>
        <fullName evidence="2">Uncharacterized protein</fullName>
    </submittedName>
</protein>
<feature type="non-terminal residue" evidence="2">
    <location>
        <position position="1"/>
    </location>
</feature>
<name>A0A699VJJ0_TANCI</name>